<keyword evidence="1 2" id="KW-0812">Transmembrane</keyword>
<evidence type="ECO:0000313" key="2">
    <source>
        <dbReference type="EMBL" id="SHG01770.1"/>
    </source>
</evidence>
<evidence type="ECO:0000256" key="1">
    <source>
        <dbReference type="SAM" id="Phobius"/>
    </source>
</evidence>
<dbReference type="InterPro" id="IPR029377">
    <property type="entry name" value="TMEM220"/>
</dbReference>
<sequence>MALRIFNYLFAFLFLVSAVLQYNDPDPWLWAPIYLFGTLLCFQAAKGRFYPKAYLIATILYSVYAFYLLFTHDGVIDWLNQHDAENIAQTMKATKPWIEDTREFFGLLILIGTFLVNYFASRKTTPRSAYA</sequence>
<keyword evidence="1" id="KW-0472">Membrane</keyword>
<keyword evidence="3" id="KW-1185">Reference proteome</keyword>
<proteinExistence type="predicted"/>
<feature type="transmembrane region" description="Helical" evidence="1">
    <location>
        <begin position="52"/>
        <end position="70"/>
    </location>
</feature>
<accession>A0A1M5GD84</accession>
<gene>
    <name evidence="2" type="ORF">SAMN05444008_11630</name>
</gene>
<keyword evidence="1" id="KW-1133">Transmembrane helix</keyword>
<feature type="transmembrane region" description="Helical" evidence="1">
    <location>
        <begin position="28"/>
        <end position="45"/>
    </location>
</feature>
<dbReference type="AlphaFoldDB" id="A0A1M5GD84"/>
<dbReference type="OrthoDB" id="329078at2"/>
<organism evidence="2 3">
    <name type="scientific">Cnuella takakiae</name>
    <dbReference type="NCBI Taxonomy" id="1302690"/>
    <lineage>
        <taxon>Bacteria</taxon>
        <taxon>Pseudomonadati</taxon>
        <taxon>Bacteroidota</taxon>
        <taxon>Chitinophagia</taxon>
        <taxon>Chitinophagales</taxon>
        <taxon>Chitinophagaceae</taxon>
        <taxon>Cnuella</taxon>
    </lineage>
</organism>
<dbReference type="Proteomes" id="UP000184368">
    <property type="component" value="Unassembled WGS sequence"/>
</dbReference>
<dbReference type="STRING" id="1302690.BUE76_11115"/>
<reference evidence="2 3" key="1">
    <citation type="submission" date="2016-11" db="EMBL/GenBank/DDBJ databases">
        <authorList>
            <person name="Jaros S."/>
            <person name="Januszkiewicz K."/>
            <person name="Wedrychowicz H."/>
        </authorList>
    </citation>
    <scope>NUCLEOTIDE SEQUENCE [LARGE SCALE GENOMIC DNA]</scope>
    <source>
        <strain evidence="2 3">DSM 26897</strain>
    </source>
</reference>
<dbReference type="RefSeq" id="WP_073046242.1">
    <property type="nucleotide sequence ID" value="NZ_FQUO01000016.1"/>
</dbReference>
<protein>
    <submittedName>
        <fullName evidence="2">Transmembrane family 220, helix</fullName>
    </submittedName>
</protein>
<feature type="transmembrane region" description="Helical" evidence="1">
    <location>
        <begin position="5"/>
        <end position="22"/>
    </location>
</feature>
<feature type="transmembrane region" description="Helical" evidence="1">
    <location>
        <begin position="104"/>
        <end position="120"/>
    </location>
</feature>
<dbReference type="EMBL" id="FQUO01000016">
    <property type="protein sequence ID" value="SHG01770.1"/>
    <property type="molecule type" value="Genomic_DNA"/>
</dbReference>
<evidence type="ECO:0000313" key="3">
    <source>
        <dbReference type="Proteomes" id="UP000184368"/>
    </source>
</evidence>
<name>A0A1M5GD84_9BACT</name>
<dbReference type="Pfam" id="PF15071">
    <property type="entry name" value="TMEM220"/>
    <property type="match status" value="1"/>
</dbReference>